<dbReference type="PANTHER" id="PTHR48111">
    <property type="entry name" value="REGULATOR OF RPOS"/>
    <property type="match status" value="1"/>
</dbReference>
<dbReference type="RefSeq" id="WP_063950282.1">
    <property type="nucleotide sequence ID" value="NZ_LXPS01000036.1"/>
</dbReference>
<evidence type="ECO:0000256" key="2">
    <source>
        <dbReference type="PROSITE-ProRule" id="PRU00169"/>
    </source>
</evidence>
<dbReference type="Proteomes" id="UP000077098">
    <property type="component" value="Unassembled WGS sequence"/>
</dbReference>
<feature type="domain" description="Response regulatory" evidence="4">
    <location>
        <begin position="2"/>
        <end position="116"/>
    </location>
</feature>
<dbReference type="Gene3D" id="6.10.250.690">
    <property type="match status" value="1"/>
</dbReference>
<evidence type="ECO:0000256" key="1">
    <source>
        <dbReference type="ARBA" id="ARBA00023125"/>
    </source>
</evidence>
<keyword evidence="2" id="KW-0597">Phosphoprotein</keyword>
<dbReference type="GO" id="GO:0006355">
    <property type="term" value="P:regulation of DNA-templated transcription"/>
    <property type="evidence" value="ECO:0007669"/>
    <property type="project" value="InterPro"/>
</dbReference>
<dbReference type="InterPro" id="IPR011006">
    <property type="entry name" value="CheY-like_superfamily"/>
</dbReference>
<dbReference type="Pfam" id="PF00486">
    <property type="entry name" value="Trans_reg_C"/>
    <property type="match status" value="1"/>
</dbReference>
<dbReference type="GO" id="GO:0000976">
    <property type="term" value="F:transcription cis-regulatory region binding"/>
    <property type="evidence" value="ECO:0007669"/>
    <property type="project" value="TreeGrafter"/>
</dbReference>
<dbReference type="EMBL" id="LXPS01000036">
    <property type="protein sequence ID" value="OAE40530.1"/>
    <property type="molecule type" value="Genomic_DNA"/>
</dbReference>
<dbReference type="CDD" id="cd00383">
    <property type="entry name" value="trans_reg_C"/>
    <property type="match status" value="1"/>
</dbReference>
<dbReference type="GO" id="GO:0000156">
    <property type="term" value="F:phosphorelay response regulator activity"/>
    <property type="evidence" value="ECO:0007669"/>
    <property type="project" value="TreeGrafter"/>
</dbReference>
<organism evidence="6 7">
    <name type="scientific">Agrobacterium tumefaciens</name>
    <dbReference type="NCBI Taxonomy" id="358"/>
    <lineage>
        <taxon>Bacteria</taxon>
        <taxon>Pseudomonadati</taxon>
        <taxon>Pseudomonadota</taxon>
        <taxon>Alphaproteobacteria</taxon>
        <taxon>Hyphomicrobiales</taxon>
        <taxon>Rhizobiaceae</taxon>
        <taxon>Rhizobium/Agrobacterium group</taxon>
        <taxon>Agrobacterium</taxon>
        <taxon>Agrobacterium tumefaciens complex</taxon>
    </lineage>
</organism>
<evidence type="ECO:0000313" key="7">
    <source>
        <dbReference type="Proteomes" id="UP000077098"/>
    </source>
</evidence>
<dbReference type="PANTHER" id="PTHR48111:SF36">
    <property type="entry name" value="TRANSCRIPTIONAL REGULATORY PROTEIN CUTR"/>
    <property type="match status" value="1"/>
</dbReference>
<dbReference type="SMART" id="SM00448">
    <property type="entry name" value="REC"/>
    <property type="match status" value="1"/>
</dbReference>
<dbReference type="InterPro" id="IPR001867">
    <property type="entry name" value="OmpR/PhoB-type_DNA-bd"/>
</dbReference>
<accession>A0A176X2K1</accession>
<protein>
    <submittedName>
        <fullName evidence="6">DNA-binding response regulator</fullName>
    </submittedName>
</protein>
<dbReference type="PROSITE" id="PS50110">
    <property type="entry name" value="RESPONSE_REGULATORY"/>
    <property type="match status" value="1"/>
</dbReference>
<dbReference type="InterPro" id="IPR039420">
    <property type="entry name" value="WalR-like"/>
</dbReference>
<dbReference type="Pfam" id="PF00072">
    <property type="entry name" value="Response_reg"/>
    <property type="match status" value="1"/>
</dbReference>
<evidence type="ECO:0000256" key="3">
    <source>
        <dbReference type="PROSITE-ProRule" id="PRU01091"/>
    </source>
</evidence>
<dbReference type="InterPro" id="IPR036388">
    <property type="entry name" value="WH-like_DNA-bd_sf"/>
</dbReference>
<feature type="modified residue" description="4-aspartylphosphate" evidence="2">
    <location>
        <position position="51"/>
    </location>
</feature>
<evidence type="ECO:0000259" key="5">
    <source>
        <dbReference type="PROSITE" id="PS51755"/>
    </source>
</evidence>
<dbReference type="Gene3D" id="3.40.50.2300">
    <property type="match status" value="1"/>
</dbReference>
<dbReference type="SUPFAM" id="SSF52172">
    <property type="entry name" value="CheY-like"/>
    <property type="match status" value="1"/>
</dbReference>
<gene>
    <name evidence="6" type="ORF">A7J57_09635</name>
</gene>
<name>A0A176X2K1_AGRTU</name>
<reference evidence="6 7" key="1">
    <citation type="submission" date="2016-05" db="EMBL/GenBank/DDBJ databases">
        <authorList>
            <person name="Lavstsen T."/>
            <person name="Jespersen J.S."/>
        </authorList>
    </citation>
    <scope>NUCLEOTIDE SEQUENCE [LARGE SCALE GENOMIC DNA]</scope>
    <source>
        <strain evidence="6 7">KCJ1736</strain>
    </source>
</reference>
<dbReference type="PROSITE" id="PS51755">
    <property type="entry name" value="OMPR_PHOB"/>
    <property type="match status" value="1"/>
</dbReference>
<keyword evidence="1 3" id="KW-0238">DNA-binding</keyword>
<evidence type="ECO:0000259" key="4">
    <source>
        <dbReference type="PROSITE" id="PS50110"/>
    </source>
</evidence>
<evidence type="ECO:0000313" key="6">
    <source>
        <dbReference type="EMBL" id="OAE40530.1"/>
    </source>
</evidence>
<dbReference type="AlphaFoldDB" id="A0A176X2K1"/>
<comment type="caution">
    <text evidence="6">The sequence shown here is derived from an EMBL/GenBank/DDBJ whole genome shotgun (WGS) entry which is preliminary data.</text>
</comment>
<dbReference type="GO" id="GO:0005829">
    <property type="term" value="C:cytosol"/>
    <property type="evidence" value="ECO:0007669"/>
    <property type="project" value="TreeGrafter"/>
</dbReference>
<feature type="domain" description="OmpR/PhoB-type" evidence="5">
    <location>
        <begin position="124"/>
        <end position="222"/>
    </location>
</feature>
<dbReference type="SMART" id="SM00862">
    <property type="entry name" value="Trans_reg_C"/>
    <property type="match status" value="1"/>
</dbReference>
<feature type="DNA-binding region" description="OmpR/PhoB-type" evidence="3">
    <location>
        <begin position="124"/>
        <end position="222"/>
    </location>
</feature>
<dbReference type="GO" id="GO:0032993">
    <property type="term" value="C:protein-DNA complex"/>
    <property type="evidence" value="ECO:0007669"/>
    <property type="project" value="TreeGrafter"/>
</dbReference>
<sequence>MRILLLEDEPEMARALLEALRRRDVLADHVSTISDADALARDGSYDVLVLDRRLPDGEGLNLVASLRKSRQSVPILVLTALGSVDHRVDGLDAGADDYLAKPFAIEELLARLRALHRRGPSLSERCAQFGNLCLDPRSNEVSIGNSIIDLRRREYLVLEALMRRPNRIVTRSNLIDAVYTLDDEIESNALDAHISRIRKKLLQAGATVEIRAVRNIGYLIRLKT</sequence>
<proteinExistence type="predicted"/>
<dbReference type="Gene3D" id="1.10.10.10">
    <property type="entry name" value="Winged helix-like DNA-binding domain superfamily/Winged helix DNA-binding domain"/>
    <property type="match status" value="1"/>
</dbReference>
<dbReference type="InterPro" id="IPR001789">
    <property type="entry name" value="Sig_transdc_resp-reg_receiver"/>
</dbReference>